<dbReference type="PIRSF" id="PIRSF004982">
    <property type="entry name" value="SlP"/>
    <property type="match status" value="1"/>
</dbReference>
<name>A0A1E5E1B9_9VIBR</name>
<dbReference type="GO" id="GO:0019867">
    <property type="term" value="C:outer membrane"/>
    <property type="evidence" value="ECO:0007669"/>
    <property type="project" value="InterPro"/>
</dbReference>
<dbReference type="EMBL" id="AJYK02000082">
    <property type="protein sequence ID" value="OEF24048.1"/>
    <property type="molecule type" value="Genomic_DNA"/>
</dbReference>
<dbReference type="RefSeq" id="WP_017026000.1">
    <property type="nucleotide sequence ID" value="NZ_AJYK02000082.1"/>
</dbReference>
<evidence type="ECO:0000313" key="3">
    <source>
        <dbReference type="Proteomes" id="UP000094070"/>
    </source>
</evidence>
<dbReference type="AlphaFoldDB" id="A0A1E5E1B9"/>
<dbReference type="PROSITE" id="PS51257">
    <property type="entry name" value="PROKAR_LIPOPROTEIN"/>
    <property type="match status" value="1"/>
</dbReference>
<dbReference type="InterPro" id="IPR004658">
    <property type="entry name" value="OMP_Slp"/>
</dbReference>
<keyword evidence="1" id="KW-0732">Signal</keyword>
<dbReference type="eggNOG" id="COG3065">
    <property type="taxonomic scope" value="Bacteria"/>
</dbReference>
<evidence type="ECO:0008006" key="4">
    <source>
        <dbReference type="Google" id="ProtNLM"/>
    </source>
</evidence>
<evidence type="ECO:0000256" key="1">
    <source>
        <dbReference type="SAM" id="SignalP"/>
    </source>
</evidence>
<evidence type="ECO:0000313" key="2">
    <source>
        <dbReference type="EMBL" id="OEF24048.1"/>
    </source>
</evidence>
<gene>
    <name evidence="2" type="ORF">A1QC_02545</name>
</gene>
<keyword evidence="3" id="KW-1185">Reference proteome</keyword>
<organism evidence="2 3">
    <name type="scientific">Vibrio rumoiensis 1S-45</name>
    <dbReference type="NCBI Taxonomy" id="1188252"/>
    <lineage>
        <taxon>Bacteria</taxon>
        <taxon>Pseudomonadati</taxon>
        <taxon>Pseudomonadota</taxon>
        <taxon>Gammaproteobacteria</taxon>
        <taxon>Vibrionales</taxon>
        <taxon>Vibrionaceae</taxon>
        <taxon>Vibrio</taxon>
    </lineage>
</organism>
<dbReference type="OrthoDB" id="5295757at2"/>
<reference evidence="2 3" key="1">
    <citation type="journal article" date="2012" name="Science">
        <title>Ecological populations of bacteria act as socially cohesive units of antibiotic production and resistance.</title>
        <authorList>
            <person name="Cordero O.X."/>
            <person name="Wildschutte H."/>
            <person name="Kirkup B."/>
            <person name="Proehl S."/>
            <person name="Ngo L."/>
            <person name="Hussain F."/>
            <person name="Le Roux F."/>
            <person name="Mincer T."/>
            <person name="Polz M.F."/>
        </authorList>
    </citation>
    <scope>NUCLEOTIDE SEQUENCE [LARGE SCALE GENOMIC DNA]</scope>
    <source>
        <strain evidence="2 3">1S-45</strain>
    </source>
</reference>
<comment type="caution">
    <text evidence="2">The sequence shown here is derived from an EMBL/GenBank/DDBJ whole genome shotgun (WGS) entry which is preliminary data.</text>
</comment>
<dbReference type="Proteomes" id="UP000094070">
    <property type="component" value="Unassembled WGS sequence"/>
</dbReference>
<dbReference type="PANTHER" id="PTHR37530:SF1">
    <property type="entry name" value="OUTER MEMBRANE PROTEIN SLP"/>
    <property type="match status" value="1"/>
</dbReference>
<accession>A0A1E5E1B9</accession>
<dbReference type="Pfam" id="PF03843">
    <property type="entry name" value="Slp"/>
    <property type="match status" value="1"/>
</dbReference>
<dbReference type="STRING" id="1188252.A1QC_02545"/>
<dbReference type="PANTHER" id="PTHR37530">
    <property type="entry name" value="OUTER MEMBRANE PROTEIN SLP"/>
    <property type="match status" value="1"/>
</dbReference>
<protein>
    <recommendedName>
        <fullName evidence="4">Starvation-inducible protein</fullName>
    </recommendedName>
</protein>
<feature type="signal peptide" evidence="1">
    <location>
        <begin position="1"/>
        <end position="21"/>
    </location>
</feature>
<feature type="chain" id="PRO_5009174708" description="Starvation-inducible protein" evidence="1">
    <location>
        <begin position="22"/>
        <end position="197"/>
    </location>
</feature>
<dbReference type="NCBIfam" id="TIGR00752">
    <property type="entry name" value="slp"/>
    <property type="match status" value="1"/>
</dbReference>
<sequence>MKRLLLIALTFLGLTACSTLPEELNAHTTDAPITNYQQWESVSSDPTKAAPEKDVRLGGIITQITNQKEKTRIEIANLPISSTGKPDINQKPEGRFVAYVDGFLDPVNYAKGRLITVVGKTLPPEKGKVGDYEYTFPVMNSYGQRLWVIQENTYISRDYYWRGGCGRGAYRCRGYGYGYGAYPVYAPVRVDTVKEVK</sequence>
<proteinExistence type="predicted"/>